<organism evidence="2 3">
    <name type="scientific">Fumia xinanensis</name>
    <dbReference type="NCBI Taxonomy" id="2763659"/>
    <lineage>
        <taxon>Bacteria</taxon>
        <taxon>Bacillati</taxon>
        <taxon>Bacillota</taxon>
        <taxon>Clostridia</taxon>
        <taxon>Eubacteriales</taxon>
        <taxon>Oscillospiraceae</taxon>
        <taxon>Fumia</taxon>
    </lineage>
</organism>
<dbReference type="Pfam" id="PF13346">
    <property type="entry name" value="ABC2_membrane_5"/>
    <property type="match status" value="1"/>
</dbReference>
<sequence length="215" mass="24231">MNKLLKKELLLSMHPTALLFLALSAMLLIPNYPYYFVFFYTALAVFFTCLNGRENHDVFYTLTLPIAKRDIVRARMAFVMLLETAQCVLAVPFAAIRQMMPIPGNQVGMDANIALFGVALVLLGVFNLVFFTAYYQDVTKVGTAFLLGTLVMVFLILLAEASVHVVPFIRNRLDTPEPYFLSQKFILLAAGILLYLLLNFIACRIAINSFEKQDL</sequence>
<proteinExistence type="predicted"/>
<feature type="transmembrane region" description="Helical" evidence="1">
    <location>
        <begin position="9"/>
        <end position="29"/>
    </location>
</feature>
<evidence type="ECO:0000256" key="1">
    <source>
        <dbReference type="SAM" id="Phobius"/>
    </source>
</evidence>
<feature type="transmembrane region" description="Helical" evidence="1">
    <location>
        <begin position="144"/>
        <end position="165"/>
    </location>
</feature>
<feature type="transmembrane region" description="Helical" evidence="1">
    <location>
        <begin position="74"/>
        <end position="93"/>
    </location>
</feature>
<keyword evidence="1" id="KW-0472">Membrane</keyword>
<feature type="transmembrane region" description="Helical" evidence="1">
    <location>
        <begin position="35"/>
        <end position="53"/>
    </location>
</feature>
<protein>
    <submittedName>
        <fullName evidence="2">ABC-2 transporter permease</fullName>
    </submittedName>
</protein>
<feature type="transmembrane region" description="Helical" evidence="1">
    <location>
        <begin position="185"/>
        <end position="207"/>
    </location>
</feature>
<reference evidence="2" key="1">
    <citation type="submission" date="2020-08" db="EMBL/GenBank/DDBJ databases">
        <title>Genome public.</title>
        <authorList>
            <person name="Liu C."/>
            <person name="Sun Q."/>
        </authorList>
    </citation>
    <scope>NUCLEOTIDE SEQUENCE</scope>
    <source>
        <strain evidence="2">NSJ-33</strain>
    </source>
</reference>
<keyword evidence="1" id="KW-1133">Transmembrane helix</keyword>
<dbReference type="InterPro" id="IPR025699">
    <property type="entry name" value="ABC2_memb-like"/>
</dbReference>
<gene>
    <name evidence="2" type="ORF">H8710_03410</name>
</gene>
<dbReference type="Proteomes" id="UP000610760">
    <property type="component" value="Unassembled WGS sequence"/>
</dbReference>
<dbReference type="RefSeq" id="WP_249294003.1">
    <property type="nucleotide sequence ID" value="NZ_JACRSV010000001.1"/>
</dbReference>
<evidence type="ECO:0000313" key="3">
    <source>
        <dbReference type="Proteomes" id="UP000610760"/>
    </source>
</evidence>
<accession>A0A926E041</accession>
<keyword evidence="3" id="KW-1185">Reference proteome</keyword>
<evidence type="ECO:0000313" key="2">
    <source>
        <dbReference type="EMBL" id="MBC8559114.1"/>
    </source>
</evidence>
<comment type="caution">
    <text evidence="2">The sequence shown here is derived from an EMBL/GenBank/DDBJ whole genome shotgun (WGS) entry which is preliminary data.</text>
</comment>
<dbReference type="AlphaFoldDB" id="A0A926E041"/>
<dbReference type="EMBL" id="JACRSV010000001">
    <property type="protein sequence ID" value="MBC8559114.1"/>
    <property type="molecule type" value="Genomic_DNA"/>
</dbReference>
<keyword evidence="1" id="KW-0812">Transmembrane</keyword>
<name>A0A926E041_9FIRM</name>
<feature type="transmembrane region" description="Helical" evidence="1">
    <location>
        <begin position="113"/>
        <end position="135"/>
    </location>
</feature>